<evidence type="ECO:0000256" key="4">
    <source>
        <dbReference type="ARBA" id="ARBA00022723"/>
    </source>
</evidence>
<evidence type="ECO:0000256" key="11">
    <source>
        <dbReference type="ARBA" id="ARBA00023136"/>
    </source>
</evidence>
<keyword evidence="10 18" id="KW-1133">Transmembrane helix</keyword>
<evidence type="ECO:0000256" key="12">
    <source>
        <dbReference type="ARBA" id="ARBA00023157"/>
    </source>
</evidence>
<dbReference type="GO" id="GO:0005509">
    <property type="term" value="F:calcium ion binding"/>
    <property type="evidence" value="ECO:0007669"/>
    <property type="project" value="InterPro"/>
</dbReference>
<dbReference type="InterPro" id="IPR013320">
    <property type="entry name" value="ConA-like_dom_sf"/>
</dbReference>
<dbReference type="OrthoDB" id="1938156at2759"/>
<sequence>MLSFFLWYLCLKFRQKSLPSRPSGELVFFQSFNDDDWVDRWFVTNAKNYSGEWTVNTSIPPQGILGEKMLFMMSRKAFHGISSKIEAPFSNENKTLILQYEVRYQDNIECAGSYIKLFGKDFDSDQLTNETQFLLMFGPDHCANFDRVHFIINIRNLISGKFEQKTLKNPPKTKLDKLTNLYTLILRPDNSFEIRINDKKAFKGNLFKDMEPGIDPPLTIDDPTDSKPSNWNDIQFIDDPNSPKPEDWDENEPEFIPDSSKLEVPEGWYVNEKKYIPDPDAVKPKNWNEKKNGKWKQPQIPNPKCLAALGCGPYSPPLIKNPKYRGKYIPPKIPNPKYQGEWKARQIKNPFYYENKTPYKLEPIFSVGFELWTIHREIGFDNILISTNEKSIRKWNKKHFKVKHSLQEERIFGDIDNLPLKKRKVLGKGFLEGFKSFLQNSFDFYAEMVEQNSLFTFFLTSLVLSILCLIIYFVFFGHKSRKSKISAEKKKKIMKILLQREKERRKKLEIAKRKKDEEQNSTIIKNDLNNNLNNDVHKRNMTKQLNTEE</sequence>
<keyword evidence="11 18" id="KW-0472">Membrane</keyword>
<dbReference type="EMBL" id="MLAK01000710">
    <property type="protein sequence ID" value="OHT06955.1"/>
    <property type="molecule type" value="Genomic_DNA"/>
</dbReference>
<reference evidence="20" key="1">
    <citation type="submission" date="2016-10" db="EMBL/GenBank/DDBJ databases">
        <authorList>
            <person name="Benchimol M."/>
            <person name="Almeida L.G."/>
            <person name="Vasconcelos A.T."/>
            <person name="Perreira-Neves A."/>
            <person name="Rosa I.A."/>
            <person name="Tasca T."/>
            <person name="Bogo M.R."/>
            <person name="de Souza W."/>
        </authorList>
    </citation>
    <scope>NUCLEOTIDE SEQUENCE [LARGE SCALE GENOMIC DNA]</scope>
    <source>
        <strain evidence="20">K</strain>
    </source>
</reference>
<keyword evidence="8 18" id="KW-0256">Endoplasmic reticulum</keyword>
<dbReference type="Gene3D" id="2.10.250.10">
    <property type="entry name" value="Calreticulin/calnexin, P domain"/>
    <property type="match status" value="1"/>
</dbReference>
<dbReference type="PRINTS" id="PR00626">
    <property type="entry name" value="CALRETICULIN"/>
</dbReference>
<comment type="caution">
    <text evidence="20">The sequence shown here is derived from an EMBL/GenBank/DDBJ whole genome shotgun (WGS) entry which is preliminary data.</text>
</comment>
<dbReference type="Pfam" id="PF00262">
    <property type="entry name" value="Calreticulin"/>
    <property type="match status" value="1"/>
</dbReference>
<evidence type="ECO:0000313" key="21">
    <source>
        <dbReference type="Proteomes" id="UP000179807"/>
    </source>
</evidence>
<comment type="similarity">
    <text evidence="2 18">Belongs to the calreticulin family.</text>
</comment>
<feature type="region of interest" description="Disordered" evidence="19">
    <location>
        <begin position="214"/>
        <end position="257"/>
    </location>
</feature>
<keyword evidence="3 18" id="KW-0812">Transmembrane</keyword>
<evidence type="ECO:0000313" key="20">
    <source>
        <dbReference type="EMBL" id="OHT06955.1"/>
    </source>
</evidence>
<evidence type="ECO:0000256" key="8">
    <source>
        <dbReference type="ARBA" id="ARBA00022824"/>
    </source>
</evidence>
<dbReference type="GO" id="GO:0036503">
    <property type="term" value="P:ERAD pathway"/>
    <property type="evidence" value="ECO:0007669"/>
    <property type="project" value="TreeGrafter"/>
</dbReference>
<feature type="transmembrane region" description="Helical" evidence="18">
    <location>
        <begin position="454"/>
        <end position="475"/>
    </location>
</feature>
<comment type="subcellular location">
    <subcellularLocation>
        <location evidence="16">Endomembrane system</location>
        <topology evidence="16">Single-pass type I membrane protein</topology>
    </subcellularLocation>
    <subcellularLocation>
        <location evidence="1">Endoplasmic reticulum membrane</location>
        <topology evidence="1">Single-pass membrane protein</topology>
    </subcellularLocation>
</comment>
<feature type="disulfide bond" evidence="17">
    <location>
        <begin position="110"/>
        <end position="142"/>
    </location>
</feature>
<comment type="function">
    <text evidence="15">Calcium-binding protein that interacts with newly synthesized monoglucosylated glycoproteins in the endoplasmic reticulum. It may act in assisting protein assembly and/or in the retention within the ER of unassembled protein subunits. It seems to play a major role in the quality control apparatus of the ER by the retention of incorrectly folded proteins.</text>
</comment>
<dbReference type="Gene3D" id="2.60.120.200">
    <property type="match status" value="1"/>
</dbReference>
<protein>
    <submittedName>
        <fullName evidence="20">Calnexin like protein</fullName>
    </submittedName>
</protein>
<keyword evidence="13" id="KW-0325">Glycoprotein</keyword>
<evidence type="ECO:0000256" key="6">
    <source>
        <dbReference type="ARBA" id="ARBA00022734"/>
    </source>
</evidence>
<dbReference type="PANTHER" id="PTHR11073:SF1">
    <property type="entry name" value="CALNEXIN 14D-RELATED"/>
    <property type="match status" value="1"/>
</dbReference>
<keyword evidence="21" id="KW-1185">Reference proteome</keyword>
<evidence type="ECO:0000256" key="10">
    <source>
        <dbReference type="ARBA" id="ARBA00022989"/>
    </source>
</evidence>
<name>A0A1J4K6Z3_9EUKA</name>
<dbReference type="GO" id="GO:0051082">
    <property type="term" value="F:unfolded protein binding"/>
    <property type="evidence" value="ECO:0007669"/>
    <property type="project" value="InterPro"/>
</dbReference>
<evidence type="ECO:0000256" key="17">
    <source>
        <dbReference type="PIRSR" id="PIRSR601580-3"/>
    </source>
</evidence>
<evidence type="ECO:0000256" key="7">
    <source>
        <dbReference type="ARBA" id="ARBA00022737"/>
    </source>
</evidence>
<evidence type="ECO:0000256" key="19">
    <source>
        <dbReference type="SAM" id="MobiDB-lite"/>
    </source>
</evidence>
<dbReference type="PANTHER" id="PTHR11073">
    <property type="entry name" value="CALRETICULIN AND CALNEXIN"/>
    <property type="match status" value="1"/>
</dbReference>
<proteinExistence type="inferred from homology"/>
<dbReference type="SUPFAM" id="SSF49899">
    <property type="entry name" value="Concanavalin A-like lectins/glucanases"/>
    <property type="match status" value="1"/>
</dbReference>
<evidence type="ECO:0000256" key="9">
    <source>
        <dbReference type="ARBA" id="ARBA00022837"/>
    </source>
</evidence>
<keyword evidence="6" id="KW-0430">Lectin</keyword>
<accession>A0A1J4K6Z3</accession>
<dbReference type="FunFam" id="2.10.250.10:FF:000001">
    <property type="entry name" value="Calnexin homolog"/>
    <property type="match status" value="1"/>
</dbReference>
<dbReference type="GO" id="GO:0006457">
    <property type="term" value="P:protein folding"/>
    <property type="evidence" value="ECO:0007669"/>
    <property type="project" value="InterPro"/>
</dbReference>
<evidence type="ECO:0000256" key="18">
    <source>
        <dbReference type="RuleBase" id="RU362126"/>
    </source>
</evidence>
<dbReference type="GO" id="GO:0030246">
    <property type="term" value="F:carbohydrate binding"/>
    <property type="evidence" value="ECO:0007669"/>
    <property type="project" value="UniProtKB-KW"/>
</dbReference>
<dbReference type="InterPro" id="IPR001580">
    <property type="entry name" value="Calret/calnex"/>
</dbReference>
<gene>
    <name evidence="20" type="ORF">TRFO_24925</name>
</gene>
<keyword evidence="12 17" id="KW-1015">Disulfide bond</keyword>
<evidence type="ECO:0000256" key="15">
    <source>
        <dbReference type="ARBA" id="ARBA00037525"/>
    </source>
</evidence>
<organism evidence="20 21">
    <name type="scientific">Tritrichomonas foetus</name>
    <dbReference type="NCBI Taxonomy" id="1144522"/>
    <lineage>
        <taxon>Eukaryota</taxon>
        <taxon>Metamonada</taxon>
        <taxon>Parabasalia</taxon>
        <taxon>Tritrichomonadida</taxon>
        <taxon>Tritrichomonadidae</taxon>
        <taxon>Tritrichomonas</taxon>
    </lineage>
</organism>
<evidence type="ECO:0000256" key="13">
    <source>
        <dbReference type="ARBA" id="ARBA00023180"/>
    </source>
</evidence>
<evidence type="ECO:0000256" key="5">
    <source>
        <dbReference type="ARBA" id="ARBA00022729"/>
    </source>
</evidence>
<evidence type="ECO:0000256" key="16">
    <source>
        <dbReference type="ARBA" id="ARBA00046288"/>
    </source>
</evidence>
<dbReference type="FunFam" id="2.60.120.200:FF:000048">
    <property type="entry name" value="Calnexin homolog"/>
    <property type="match status" value="1"/>
</dbReference>
<keyword evidence="7" id="KW-0677">Repeat</keyword>
<dbReference type="RefSeq" id="XP_068360091.1">
    <property type="nucleotide sequence ID" value="XM_068504024.1"/>
</dbReference>
<dbReference type="Proteomes" id="UP000179807">
    <property type="component" value="Unassembled WGS sequence"/>
</dbReference>
<keyword evidence="5" id="KW-0732">Signal</keyword>
<evidence type="ECO:0000256" key="2">
    <source>
        <dbReference type="ARBA" id="ARBA00010983"/>
    </source>
</evidence>
<keyword evidence="9" id="KW-0106">Calcium</keyword>
<keyword evidence="4" id="KW-0479">Metal-binding</keyword>
<dbReference type="GeneID" id="94838728"/>
<dbReference type="GO" id="GO:0005789">
    <property type="term" value="C:endoplasmic reticulum membrane"/>
    <property type="evidence" value="ECO:0007669"/>
    <property type="project" value="UniProtKB-SubCell"/>
</dbReference>
<dbReference type="InterPro" id="IPR009033">
    <property type="entry name" value="Calreticulin/calnexin_P_dom_sf"/>
</dbReference>
<dbReference type="InterPro" id="IPR018124">
    <property type="entry name" value="Calret/calnex_CS"/>
</dbReference>
<dbReference type="SUPFAM" id="SSF63887">
    <property type="entry name" value="P-domain of calnexin/calreticulin"/>
    <property type="match status" value="1"/>
</dbReference>
<dbReference type="VEuPathDB" id="TrichDB:TRFO_24925"/>
<dbReference type="PROSITE" id="PS00804">
    <property type="entry name" value="CALRETICULIN_2"/>
    <property type="match status" value="1"/>
</dbReference>
<evidence type="ECO:0000256" key="14">
    <source>
        <dbReference type="ARBA" id="ARBA00023186"/>
    </source>
</evidence>
<feature type="region of interest" description="Disordered" evidence="19">
    <location>
        <begin position="528"/>
        <end position="549"/>
    </location>
</feature>
<dbReference type="AlphaFoldDB" id="A0A1J4K6Z3"/>
<evidence type="ECO:0000256" key="3">
    <source>
        <dbReference type="ARBA" id="ARBA00022692"/>
    </source>
</evidence>
<evidence type="ECO:0000256" key="1">
    <source>
        <dbReference type="ARBA" id="ARBA00004389"/>
    </source>
</evidence>
<keyword evidence="14 18" id="KW-0143">Chaperone</keyword>